<evidence type="ECO:0000256" key="4">
    <source>
        <dbReference type="ARBA" id="ARBA00022670"/>
    </source>
</evidence>
<dbReference type="GO" id="GO:0004181">
    <property type="term" value="F:metallocarboxypeptidase activity"/>
    <property type="evidence" value="ECO:0007669"/>
    <property type="project" value="InterPro"/>
</dbReference>
<evidence type="ECO:0000256" key="10">
    <source>
        <dbReference type="PROSITE-ProRule" id="PRU01379"/>
    </source>
</evidence>
<dbReference type="FunFam" id="3.40.630.10:FF:000084">
    <property type="entry name" value="Carboxypeptidase B2"/>
    <property type="match status" value="1"/>
</dbReference>
<keyword evidence="6" id="KW-0732">Signal</keyword>
<evidence type="ECO:0000256" key="7">
    <source>
        <dbReference type="ARBA" id="ARBA00022801"/>
    </source>
</evidence>
<reference evidence="12" key="2">
    <citation type="journal article" date="2014" name="BMC Genomics">
        <title>A genomic perspective to assessing quality of mass-reared SIT flies used in Mediterranean fruit fly (Ceratitis capitata) eradication in California.</title>
        <authorList>
            <person name="Calla B."/>
            <person name="Hall B."/>
            <person name="Hou S."/>
            <person name="Geib S.M."/>
        </authorList>
    </citation>
    <scope>NUCLEOTIDE SEQUENCE</scope>
</reference>
<feature type="domain" description="Peptidase M14" evidence="11">
    <location>
        <begin position="35"/>
        <end position="360"/>
    </location>
</feature>
<dbReference type="EMBL" id="GAMC01012187">
    <property type="protein sequence ID" value="JAB94368.1"/>
    <property type="molecule type" value="mRNA"/>
</dbReference>
<dbReference type="AlphaFoldDB" id="W8BLX1"/>
<dbReference type="GO" id="GO:0008270">
    <property type="term" value="F:zinc ion binding"/>
    <property type="evidence" value="ECO:0007669"/>
    <property type="project" value="InterPro"/>
</dbReference>
<keyword evidence="4" id="KW-0645">Protease</keyword>
<keyword evidence="7" id="KW-0378">Hydrolase</keyword>
<keyword evidence="9" id="KW-0482">Metalloprotease</keyword>
<keyword evidence="5" id="KW-0479">Metal-binding</keyword>
<evidence type="ECO:0000313" key="12">
    <source>
        <dbReference type="EMBL" id="JAB94371.1"/>
    </source>
</evidence>
<dbReference type="Pfam" id="PF00246">
    <property type="entry name" value="Peptidase_M14"/>
    <property type="match status" value="1"/>
</dbReference>
<evidence type="ECO:0000256" key="5">
    <source>
        <dbReference type="ARBA" id="ARBA00022723"/>
    </source>
</evidence>
<dbReference type="EMBL" id="GAMC01012183">
    <property type="protein sequence ID" value="JAB94372.1"/>
    <property type="molecule type" value="mRNA"/>
</dbReference>
<dbReference type="KEGG" id="ccat:101461369"/>
<dbReference type="InterPro" id="IPR000834">
    <property type="entry name" value="Peptidase_M14"/>
</dbReference>
<gene>
    <name evidence="12" type="primary">CBPB</name>
</gene>
<reference evidence="12" key="1">
    <citation type="submission" date="2013-07" db="EMBL/GenBank/DDBJ databases">
        <authorList>
            <person name="Geib S."/>
        </authorList>
    </citation>
    <scope>NUCLEOTIDE SEQUENCE</scope>
</reference>
<dbReference type="GO" id="GO:0006508">
    <property type="term" value="P:proteolysis"/>
    <property type="evidence" value="ECO:0007669"/>
    <property type="project" value="UniProtKB-KW"/>
</dbReference>
<dbReference type="Gene3D" id="3.40.630.10">
    <property type="entry name" value="Zn peptidases"/>
    <property type="match status" value="1"/>
</dbReference>
<dbReference type="OrthoDB" id="3626597at2759"/>
<dbReference type="PANTHER" id="PTHR11705:SF154">
    <property type="entry name" value="PEPTIDASE M14 CARBOXYPEPTIDASE A DOMAIN-CONTAINING PROTEIN"/>
    <property type="match status" value="1"/>
</dbReference>
<dbReference type="PANTHER" id="PTHR11705">
    <property type="entry name" value="PROTEASE FAMILY M14 CARBOXYPEPTIDASE A,B"/>
    <property type="match status" value="1"/>
</dbReference>
<dbReference type="GeneID" id="101461369"/>
<proteinExistence type="evidence at transcript level"/>
<evidence type="ECO:0000256" key="9">
    <source>
        <dbReference type="ARBA" id="ARBA00023049"/>
    </source>
</evidence>
<evidence type="ECO:0000256" key="1">
    <source>
        <dbReference type="ARBA" id="ARBA00001947"/>
    </source>
</evidence>
<evidence type="ECO:0000256" key="8">
    <source>
        <dbReference type="ARBA" id="ARBA00022833"/>
    </source>
</evidence>
<dbReference type="GO" id="GO:0005615">
    <property type="term" value="C:extracellular space"/>
    <property type="evidence" value="ECO:0007669"/>
    <property type="project" value="TreeGrafter"/>
</dbReference>
<evidence type="ECO:0000256" key="2">
    <source>
        <dbReference type="ARBA" id="ARBA00005988"/>
    </source>
</evidence>
<protein>
    <submittedName>
        <fullName evidence="12">Carboxypeptidase B</fullName>
    </submittedName>
</protein>
<evidence type="ECO:0000259" key="11">
    <source>
        <dbReference type="PROSITE" id="PS52035"/>
    </source>
</evidence>
<dbReference type="SUPFAM" id="SSF53187">
    <property type="entry name" value="Zn-dependent exopeptidases"/>
    <property type="match status" value="1"/>
</dbReference>
<dbReference type="EMBL" id="GAMC01012184">
    <property type="protein sequence ID" value="JAB94371.1"/>
    <property type="molecule type" value="mRNA"/>
</dbReference>
<keyword evidence="3 12" id="KW-0121">Carboxypeptidase</keyword>
<accession>W8BLX1</accession>
<feature type="active site" description="Proton donor/acceptor" evidence="10">
    <location>
        <position position="327"/>
    </location>
</feature>
<dbReference type="SMART" id="SM00631">
    <property type="entry name" value="Zn_pept"/>
    <property type="match status" value="1"/>
</dbReference>
<dbReference type="PROSITE" id="PS52035">
    <property type="entry name" value="PEPTIDASE_M14"/>
    <property type="match status" value="1"/>
</dbReference>
<organism evidence="12">
    <name type="scientific">Ceratitis capitata</name>
    <name type="common">Mediterranean fruit fly</name>
    <name type="synonym">Tephritis capitata</name>
    <dbReference type="NCBI Taxonomy" id="7213"/>
    <lineage>
        <taxon>Eukaryota</taxon>
        <taxon>Metazoa</taxon>
        <taxon>Ecdysozoa</taxon>
        <taxon>Arthropoda</taxon>
        <taxon>Hexapoda</taxon>
        <taxon>Insecta</taxon>
        <taxon>Pterygota</taxon>
        <taxon>Neoptera</taxon>
        <taxon>Endopterygota</taxon>
        <taxon>Diptera</taxon>
        <taxon>Brachycera</taxon>
        <taxon>Muscomorpha</taxon>
        <taxon>Tephritoidea</taxon>
        <taxon>Tephritidae</taxon>
        <taxon>Ceratitis</taxon>
        <taxon>Ceratitis</taxon>
    </lineage>
</organism>
<dbReference type="PRINTS" id="PR00765">
    <property type="entry name" value="CRBOXYPTASEA"/>
</dbReference>
<comment type="cofactor">
    <cofactor evidence="1">
        <name>Zn(2+)</name>
        <dbReference type="ChEBI" id="CHEBI:29105"/>
    </cofactor>
</comment>
<name>W8BLX1_CERCA</name>
<evidence type="ECO:0000256" key="3">
    <source>
        <dbReference type="ARBA" id="ARBA00022645"/>
    </source>
</evidence>
<comment type="similarity">
    <text evidence="2 10">Belongs to the peptidase M14 family.</text>
</comment>
<sequence>MPVSLKRRTKKRTKKTVSYAKFQKLLVARPDVLHGYLRHDDINRYLEYLKNRYSFVQIHVLGMSHERRQLKAIEIDWNCEKNLEAIERERARRALLNRTTLTTTPLPQPSVCTEPRGRNTVFIEGGTHAREWITVAVALNCIYQLTEKHMRNYELLRKLRFIIVPLANPDGYEYTFVKSRRWRKNRRPIKHSRHIGTDCNRNYDFHWEDGPSKSGRNTFKGVKPFSEPETRAMRNILLKQKDSLLFFLSLHSYAESIMYPWGYSKDLPESWQKLEKLALAGRNAIKSYNGRHYRVGSIAKLTKRRISGSIVDYVFGVINVPLALVMELPSHALGFQPPAEAISPIGHESWFGIREMCKTAYDLEPPFPGLEETVHNGKLFVNAVKSTLQQATATTTVNKPPTYNALMSAMKSGDLVKQRHGPPKC</sequence>
<dbReference type="MEROPS" id="M14.A13"/>
<keyword evidence="8" id="KW-0862">Zinc</keyword>
<evidence type="ECO:0000256" key="6">
    <source>
        <dbReference type="ARBA" id="ARBA00022729"/>
    </source>
</evidence>